<keyword evidence="3" id="KW-1185">Reference proteome</keyword>
<protein>
    <submittedName>
        <fullName evidence="2">Uncharacterized protein</fullName>
    </submittedName>
</protein>
<feature type="compositionally biased region" description="Low complexity" evidence="1">
    <location>
        <begin position="170"/>
        <end position="185"/>
    </location>
</feature>
<name>A0A0L0SMT0_ALLM3</name>
<dbReference type="AlphaFoldDB" id="A0A0L0SMT0"/>
<dbReference type="EMBL" id="GG745343">
    <property type="protein sequence ID" value="KNE63861.1"/>
    <property type="molecule type" value="Genomic_DNA"/>
</dbReference>
<evidence type="ECO:0000256" key="1">
    <source>
        <dbReference type="SAM" id="MobiDB-lite"/>
    </source>
</evidence>
<dbReference type="VEuPathDB" id="FungiDB:AMAG_08926"/>
<dbReference type="OrthoDB" id="272624at2759"/>
<proteinExistence type="predicted"/>
<evidence type="ECO:0000313" key="3">
    <source>
        <dbReference type="Proteomes" id="UP000054350"/>
    </source>
</evidence>
<reference evidence="3" key="2">
    <citation type="submission" date="2009-11" db="EMBL/GenBank/DDBJ databases">
        <title>The Genome Sequence of Allomyces macrogynus strain ATCC 38327.</title>
        <authorList>
            <consortium name="The Broad Institute Genome Sequencing Platform"/>
            <person name="Russ C."/>
            <person name="Cuomo C."/>
            <person name="Shea T."/>
            <person name="Young S.K."/>
            <person name="Zeng Q."/>
            <person name="Koehrsen M."/>
            <person name="Haas B."/>
            <person name="Borodovsky M."/>
            <person name="Guigo R."/>
            <person name="Alvarado L."/>
            <person name="Berlin A."/>
            <person name="Borenstein D."/>
            <person name="Chen Z."/>
            <person name="Engels R."/>
            <person name="Freedman E."/>
            <person name="Gellesch M."/>
            <person name="Goldberg J."/>
            <person name="Griggs A."/>
            <person name="Gujja S."/>
            <person name="Heiman D."/>
            <person name="Hepburn T."/>
            <person name="Howarth C."/>
            <person name="Jen D."/>
            <person name="Larson L."/>
            <person name="Lewis B."/>
            <person name="Mehta T."/>
            <person name="Park D."/>
            <person name="Pearson M."/>
            <person name="Roberts A."/>
            <person name="Saif S."/>
            <person name="Shenoy N."/>
            <person name="Sisk P."/>
            <person name="Stolte C."/>
            <person name="Sykes S."/>
            <person name="Walk T."/>
            <person name="White J."/>
            <person name="Yandava C."/>
            <person name="Burger G."/>
            <person name="Gray M.W."/>
            <person name="Holland P.W.H."/>
            <person name="King N."/>
            <person name="Lang F.B.F."/>
            <person name="Roger A.J."/>
            <person name="Ruiz-Trillo I."/>
            <person name="Lander E."/>
            <person name="Nusbaum C."/>
        </authorList>
    </citation>
    <scope>NUCLEOTIDE SEQUENCE [LARGE SCALE GENOMIC DNA]</scope>
    <source>
        <strain evidence="3">ATCC 38327</strain>
    </source>
</reference>
<dbReference type="Proteomes" id="UP000054350">
    <property type="component" value="Unassembled WGS sequence"/>
</dbReference>
<feature type="compositionally biased region" description="Low complexity" evidence="1">
    <location>
        <begin position="9"/>
        <end position="35"/>
    </location>
</feature>
<feature type="region of interest" description="Disordered" evidence="1">
    <location>
        <begin position="1"/>
        <end position="48"/>
    </location>
</feature>
<accession>A0A0L0SMT0</accession>
<reference evidence="2 3" key="1">
    <citation type="submission" date="2009-11" db="EMBL/GenBank/DDBJ databases">
        <title>Annotation of Allomyces macrogynus ATCC 38327.</title>
        <authorList>
            <consortium name="The Broad Institute Genome Sequencing Platform"/>
            <person name="Russ C."/>
            <person name="Cuomo C."/>
            <person name="Burger G."/>
            <person name="Gray M.W."/>
            <person name="Holland P.W.H."/>
            <person name="King N."/>
            <person name="Lang F.B.F."/>
            <person name="Roger A.J."/>
            <person name="Ruiz-Trillo I."/>
            <person name="Young S.K."/>
            <person name="Zeng Q."/>
            <person name="Gargeya S."/>
            <person name="Fitzgerald M."/>
            <person name="Haas B."/>
            <person name="Abouelleil A."/>
            <person name="Alvarado L."/>
            <person name="Arachchi H.M."/>
            <person name="Berlin A."/>
            <person name="Chapman S.B."/>
            <person name="Gearin G."/>
            <person name="Goldberg J."/>
            <person name="Griggs A."/>
            <person name="Gujja S."/>
            <person name="Hansen M."/>
            <person name="Heiman D."/>
            <person name="Howarth C."/>
            <person name="Larimer J."/>
            <person name="Lui A."/>
            <person name="MacDonald P.J.P."/>
            <person name="McCowen C."/>
            <person name="Montmayeur A."/>
            <person name="Murphy C."/>
            <person name="Neiman D."/>
            <person name="Pearson M."/>
            <person name="Priest M."/>
            <person name="Roberts A."/>
            <person name="Saif S."/>
            <person name="Shea T."/>
            <person name="Sisk P."/>
            <person name="Stolte C."/>
            <person name="Sykes S."/>
            <person name="Wortman J."/>
            <person name="Nusbaum C."/>
            <person name="Birren B."/>
        </authorList>
    </citation>
    <scope>NUCLEOTIDE SEQUENCE [LARGE SCALE GENOMIC DNA]</scope>
    <source>
        <strain evidence="2 3">ATCC 38327</strain>
    </source>
</reference>
<organism evidence="2 3">
    <name type="scientific">Allomyces macrogynus (strain ATCC 38327)</name>
    <name type="common">Allomyces javanicus var. macrogynus</name>
    <dbReference type="NCBI Taxonomy" id="578462"/>
    <lineage>
        <taxon>Eukaryota</taxon>
        <taxon>Fungi</taxon>
        <taxon>Fungi incertae sedis</taxon>
        <taxon>Blastocladiomycota</taxon>
        <taxon>Blastocladiomycetes</taxon>
        <taxon>Blastocladiales</taxon>
        <taxon>Blastocladiaceae</taxon>
        <taxon>Allomyces</taxon>
    </lineage>
</organism>
<feature type="compositionally biased region" description="Acidic residues" evidence="1">
    <location>
        <begin position="154"/>
        <end position="169"/>
    </location>
</feature>
<gene>
    <name evidence="2" type="ORF">AMAG_08926</name>
</gene>
<sequence length="301" mass="30660">MALSDDETPAAASSSAAVPPAAAPLTGPDGEPLLPSDDDDDGGNGMAMQLTLGADGQIRAATPTAIAVPRPRPGGNPAANLQVVDEGAAGWYYNQASRMRGAANRASARWRNDELDGTTWNTTAAASAARGQQEEEEVVGVLGGGAAANAATAGDDDDEGLMALSDDETPAAASSSAAVPPAAAPLTGPDGEPLLPSDDDNDGGNGMAMQLTLGADGEIRAATPTGLSEWGLIHEAIARMLPGKTRVIVRNKYHAELKKNRAKVDQALDQRLVPTLGEYADATGIALQELKKPLDPRGPTT</sequence>
<feature type="region of interest" description="Disordered" evidence="1">
    <location>
        <begin position="149"/>
        <end position="209"/>
    </location>
</feature>
<evidence type="ECO:0000313" key="2">
    <source>
        <dbReference type="EMBL" id="KNE63861.1"/>
    </source>
</evidence>